<organism evidence="2 3">
    <name type="scientific">Polytolypa hystricis (strain UAMH7299)</name>
    <dbReference type="NCBI Taxonomy" id="1447883"/>
    <lineage>
        <taxon>Eukaryota</taxon>
        <taxon>Fungi</taxon>
        <taxon>Dikarya</taxon>
        <taxon>Ascomycota</taxon>
        <taxon>Pezizomycotina</taxon>
        <taxon>Eurotiomycetes</taxon>
        <taxon>Eurotiomycetidae</taxon>
        <taxon>Onygenales</taxon>
        <taxon>Onygenales incertae sedis</taxon>
        <taxon>Polytolypa</taxon>
    </lineage>
</organism>
<evidence type="ECO:0000313" key="3">
    <source>
        <dbReference type="Proteomes" id="UP000224634"/>
    </source>
</evidence>
<dbReference type="GO" id="GO:0008168">
    <property type="term" value="F:methyltransferase activity"/>
    <property type="evidence" value="ECO:0007669"/>
    <property type="project" value="TreeGrafter"/>
</dbReference>
<evidence type="ECO:0000256" key="1">
    <source>
        <dbReference type="SAM" id="MobiDB-lite"/>
    </source>
</evidence>
<dbReference type="Gene3D" id="3.40.50.150">
    <property type="entry name" value="Vaccinia Virus protein VP39"/>
    <property type="match status" value="1"/>
</dbReference>
<accession>A0A2B7YJV8</accession>
<protein>
    <recommendedName>
        <fullName evidence="4">Methyltransferase domain-containing protein</fullName>
    </recommendedName>
</protein>
<reference evidence="2 3" key="1">
    <citation type="submission" date="2017-10" db="EMBL/GenBank/DDBJ databases">
        <title>Comparative genomics in systemic dimorphic fungi from Ajellomycetaceae.</title>
        <authorList>
            <person name="Munoz J.F."/>
            <person name="Mcewen J.G."/>
            <person name="Clay O.K."/>
            <person name="Cuomo C.A."/>
        </authorList>
    </citation>
    <scope>NUCLEOTIDE SEQUENCE [LARGE SCALE GENOMIC DNA]</scope>
    <source>
        <strain evidence="2 3">UAMH7299</strain>
    </source>
</reference>
<name>A0A2B7YJV8_POLH7</name>
<evidence type="ECO:0008006" key="4">
    <source>
        <dbReference type="Google" id="ProtNLM"/>
    </source>
</evidence>
<dbReference type="SUPFAM" id="SSF53335">
    <property type="entry name" value="S-adenosyl-L-methionine-dependent methyltransferases"/>
    <property type="match status" value="1"/>
</dbReference>
<dbReference type="Proteomes" id="UP000224634">
    <property type="component" value="Unassembled WGS sequence"/>
</dbReference>
<dbReference type="PANTHER" id="PTHR43591:SF24">
    <property type="entry name" value="2-METHOXY-6-POLYPRENYL-1,4-BENZOQUINOL METHYLASE, MITOCHONDRIAL"/>
    <property type="match status" value="1"/>
</dbReference>
<sequence>MGPPPARSPTKSPGVASAVSQPEDYEAVAHQAETTIEAGEDESSDAGYNSDNYSSTTTSLGPSVRDYAFENGRRYHKFHEGTYLFPNDEPEQEREDMKHAMIINLCGGKLHYAPLEKPQNIIDLGTGTGIWAIDMGDEYPSAEVLGIDLSPIQQAWIPPNVRFLVDDAECPWAYAKDHFDFVHVRHMTSSIKNFPKLVKEAYDHLKPGGWIELQELFFQAQCDDNTMPADYKLTHWLSLIEEGLAKFDIDLLSPKKHPGYLRDTGFTNVQERVFKVPIGTWPKNPTLKKVGLYNRCMIVDGLQGNSMKPFTKALGWSVEEVEVFNVEVRKACENAKVHSYFPFHVVYAQKPLE</sequence>
<dbReference type="InterPro" id="IPR029063">
    <property type="entry name" value="SAM-dependent_MTases_sf"/>
</dbReference>
<dbReference type="CDD" id="cd02440">
    <property type="entry name" value="AdoMet_MTases"/>
    <property type="match status" value="1"/>
</dbReference>
<keyword evidence="3" id="KW-1185">Reference proteome</keyword>
<gene>
    <name evidence="2" type="ORF">AJ80_03390</name>
</gene>
<feature type="region of interest" description="Disordered" evidence="1">
    <location>
        <begin position="1"/>
        <end position="64"/>
    </location>
</feature>
<dbReference type="STRING" id="1447883.A0A2B7YJV8"/>
<dbReference type="PANTHER" id="PTHR43591">
    <property type="entry name" value="METHYLTRANSFERASE"/>
    <property type="match status" value="1"/>
</dbReference>
<dbReference type="Pfam" id="PF13489">
    <property type="entry name" value="Methyltransf_23"/>
    <property type="match status" value="1"/>
</dbReference>
<proteinExistence type="predicted"/>
<dbReference type="EMBL" id="PDNA01000037">
    <property type="protein sequence ID" value="PGH21339.1"/>
    <property type="molecule type" value="Genomic_DNA"/>
</dbReference>
<evidence type="ECO:0000313" key="2">
    <source>
        <dbReference type="EMBL" id="PGH21339.1"/>
    </source>
</evidence>
<dbReference type="OrthoDB" id="2013972at2759"/>
<dbReference type="AlphaFoldDB" id="A0A2B7YJV8"/>
<comment type="caution">
    <text evidence="2">The sequence shown here is derived from an EMBL/GenBank/DDBJ whole genome shotgun (WGS) entry which is preliminary data.</text>
</comment>